<name>A0A0E9PS60_ANGAN</name>
<organism evidence="1">
    <name type="scientific">Anguilla anguilla</name>
    <name type="common">European freshwater eel</name>
    <name type="synonym">Muraena anguilla</name>
    <dbReference type="NCBI Taxonomy" id="7936"/>
    <lineage>
        <taxon>Eukaryota</taxon>
        <taxon>Metazoa</taxon>
        <taxon>Chordata</taxon>
        <taxon>Craniata</taxon>
        <taxon>Vertebrata</taxon>
        <taxon>Euteleostomi</taxon>
        <taxon>Actinopterygii</taxon>
        <taxon>Neopterygii</taxon>
        <taxon>Teleostei</taxon>
        <taxon>Anguilliformes</taxon>
        <taxon>Anguillidae</taxon>
        <taxon>Anguilla</taxon>
    </lineage>
</organism>
<dbReference type="EMBL" id="GBXM01101121">
    <property type="protein sequence ID" value="JAH07456.1"/>
    <property type="molecule type" value="Transcribed_RNA"/>
</dbReference>
<evidence type="ECO:0000313" key="1">
    <source>
        <dbReference type="EMBL" id="JAH07456.1"/>
    </source>
</evidence>
<reference evidence="1" key="2">
    <citation type="journal article" date="2015" name="Fish Shellfish Immunol.">
        <title>Early steps in the European eel (Anguilla anguilla)-Vibrio vulnificus interaction in the gills: Role of the RtxA13 toxin.</title>
        <authorList>
            <person name="Callol A."/>
            <person name="Pajuelo D."/>
            <person name="Ebbesson L."/>
            <person name="Teles M."/>
            <person name="MacKenzie S."/>
            <person name="Amaro C."/>
        </authorList>
    </citation>
    <scope>NUCLEOTIDE SEQUENCE</scope>
</reference>
<proteinExistence type="predicted"/>
<protein>
    <submittedName>
        <fullName evidence="1">Uncharacterized protein</fullName>
    </submittedName>
</protein>
<sequence length="31" mass="3627">MLEGLQLLYSHFNPLMSMFFGNVFQNSKSVF</sequence>
<accession>A0A0E9PS60</accession>
<dbReference type="AlphaFoldDB" id="A0A0E9PS60"/>
<reference evidence="1" key="1">
    <citation type="submission" date="2014-11" db="EMBL/GenBank/DDBJ databases">
        <authorList>
            <person name="Amaro Gonzalez C."/>
        </authorList>
    </citation>
    <scope>NUCLEOTIDE SEQUENCE</scope>
</reference>